<accession>A0ABX1TRQ4</accession>
<comment type="caution">
    <text evidence="13">The sequence shown here is derived from an EMBL/GenBank/DDBJ whole genome shotgun (WGS) entry which is preliminary data.</text>
</comment>
<name>A0ABX1TRQ4_9PROT</name>
<protein>
    <submittedName>
        <fullName evidence="13">Porin</fullName>
    </submittedName>
</protein>
<dbReference type="EMBL" id="SPMY01000010">
    <property type="protein sequence ID" value="NMQ26924.1"/>
    <property type="molecule type" value="Genomic_DNA"/>
</dbReference>
<keyword evidence="5" id="KW-0812">Transmembrane</keyword>
<keyword evidence="7" id="KW-0406">Ion transport</keyword>
<dbReference type="InterPro" id="IPR050298">
    <property type="entry name" value="Gram-neg_bact_OMP"/>
</dbReference>
<gene>
    <name evidence="13" type="ORF">E4Q23_03640</name>
</gene>
<proteinExistence type="predicted"/>
<comment type="subcellular location">
    <subcellularLocation>
        <location evidence="1">Cell outer membrane</location>
        <topology evidence="1">Multi-pass membrane protein</topology>
    </subcellularLocation>
</comment>
<evidence type="ECO:0000256" key="6">
    <source>
        <dbReference type="ARBA" id="ARBA00022729"/>
    </source>
</evidence>
<dbReference type="InterPro" id="IPR023614">
    <property type="entry name" value="Porin_dom_sf"/>
</dbReference>
<evidence type="ECO:0000256" key="1">
    <source>
        <dbReference type="ARBA" id="ARBA00004571"/>
    </source>
</evidence>
<evidence type="ECO:0000256" key="7">
    <source>
        <dbReference type="ARBA" id="ARBA00023065"/>
    </source>
</evidence>
<evidence type="ECO:0000256" key="9">
    <source>
        <dbReference type="ARBA" id="ARBA00023136"/>
    </source>
</evidence>
<feature type="signal peptide" evidence="11">
    <location>
        <begin position="1"/>
        <end position="20"/>
    </location>
</feature>
<dbReference type="Proteomes" id="UP000749010">
    <property type="component" value="Unassembled WGS sequence"/>
</dbReference>
<keyword evidence="6 11" id="KW-0732">Signal</keyword>
<keyword evidence="14" id="KW-1185">Reference proteome</keyword>
<keyword evidence="9" id="KW-0472">Membrane</keyword>
<evidence type="ECO:0000256" key="5">
    <source>
        <dbReference type="ARBA" id="ARBA00022692"/>
    </source>
</evidence>
<dbReference type="Pfam" id="PF13609">
    <property type="entry name" value="Porin_4"/>
    <property type="match status" value="1"/>
</dbReference>
<comment type="subunit">
    <text evidence="2">Homotrimer.</text>
</comment>
<keyword evidence="3" id="KW-0813">Transport</keyword>
<evidence type="ECO:0000256" key="2">
    <source>
        <dbReference type="ARBA" id="ARBA00011233"/>
    </source>
</evidence>
<evidence type="ECO:0000256" key="8">
    <source>
        <dbReference type="ARBA" id="ARBA00023114"/>
    </source>
</evidence>
<reference evidence="13 14" key="1">
    <citation type="submission" date="2019-03" db="EMBL/GenBank/DDBJ databases">
        <title>Metabolic reconstructions from genomes of highly enriched 'Candidatus Accumulibacter' and 'Candidatus Competibacter' bioreactor populations.</title>
        <authorList>
            <person name="Annavajhala M.K."/>
            <person name="Welles L."/>
            <person name="Abbas B."/>
            <person name="Sorokin D."/>
            <person name="Park H."/>
            <person name="Van Loosdrecht M."/>
            <person name="Chandran K."/>
        </authorList>
    </citation>
    <scope>NUCLEOTIDE SEQUENCE [LARGE SCALE GENOMIC DNA]</scope>
    <source>
        <strain evidence="13 14">SBR_S</strain>
    </source>
</reference>
<dbReference type="RefSeq" id="WP_169065371.1">
    <property type="nucleotide sequence ID" value="NZ_SPMY01000010.1"/>
</dbReference>
<dbReference type="SUPFAM" id="SSF56935">
    <property type="entry name" value="Porins"/>
    <property type="match status" value="1"/>
</dbReference>
<evidence type="ECO:0000256" key="11">
    <source>
        <dbReference type="SAM" id="SignalP"/>
    </source>
</evidence>
<dbReference type="InterPro" id="IPR033900">
    <property type="entry name" value="Gram_neg_porin_domain"/>
</dbReference>
<dbReference type="PANTHER" id="PTHR34501:SF9">
    <property type="entry name" value="MAJOR OUTER MEMBRANE PROTEIN P.IA"/>
    <property type="match status" value="1"/>
</dbReference>
<keyword evidence="4" id="KW-1134">Transmembrane beta strand</keyword>
<organism evidence="13 14">
    <name type="scientific">Candidatus Accumulibacter phosphatis</name>
    <dbReference type="NCBI Taxonomy" id="327160"/>
    <lineage>
        <taxon>Bacteria</taxon>
        <taxon>Pseudomonadati</taxon>
        <taxon>Pseudomonadota</taxon>
        <taxon>Betaproteobacteria</taxon>
        <taxon>Candidatus Accumulibacter</taxon>
    </lineage>
</organism>
<feature type="domain" description="Porin" evidence="12">
    <location>
        <begin position="7"/>
        <end position="364"/>
    </location>
</feature>
<evidence type="ECO:0000256" key="4">
    <source>
        <dbReference type="ARBA" id="ARBA00022452"/>
    </source>
</evidence>
<keyword evidence="10" id="KW-0998">Cell outer membrane</keyword>
<feature type="chain" id="PRO_5046876021" evidence="11">
    <location>
        <begin position="21"/>
        <end position="396"/>
    </location>
</feature>
<evidence type="ECO:0000313" key="14">
    <source>
        <dbReference type="Proteomes" id="UP000749010"/>
    </source>
</evidence>
<evidence type="ECO:0000256" key="3">
    <source>
        <dbReference type="ARBA" id="ARBA00022448"/>
    </source>
</evidence>
<keyword evidence="8" id="KW-0626">Porin</keyword>
<dbReference type="Gene3D" id="2.40.160.10">
    <property type="entry name" value="Porin"/>
    <property type="match status" value="1"/>
</dbReference>
<dbReference type="PANTHER" id="PTHR34501">
    <property type="entry name" value="PROTEIN YDDL-RELATED"/>
    <property type="match status" value="1"/>
</dbReference>
<evidence type="ECO:0000256" key="10">
    <source>
        <dbReference type="ARBA" id="ARBA00023237"/>
    </source>
</evidence>
<evidence type="ECO:0000259" key="12">
    <source>
        <dbReference type="Pfam" id="PF13609"/>
    </source>
</evidence>
<sequence length="396" mass="41394">MQKKIIALAVASLASGAALAQTNVTIYGIADAGYVYSSGGSNNILNTNNGNKTFSGVQSGILGGSRIGFRGTEALGNGLSAIFTLEYSLTIDDNTGVGTSNGNGGLNARQQFVGLQSDKLGTVALGRQYAPGYVATVNNDVLAGSILGSQSILSSQAGNTITPNSAARWDNAATYTSPNWSGFTAKAIYAFGESETLAKDGKDSNANLRVYDSNLSSTDNGRFGLGGNYSNGALNIDLVYQQRYSVVPTADSAMAVPNLWGNDINEGYIGASYDFKAAKVSASYQQQNDKNVANNDNTVWSLGVKVPVMAASNVLLTYGQLEMDAGPRGSRVDGKSNTATLAWTTAMSKRTTLYAGYVWVDNDKMSLPIRFSGVPAGVGQVNETNNTFAAGVNHTF</sequence>
<evidence type="ECO:0000313" key="13">
    <source>
        <dbReference type="EMBL" id="NMQ26924.1"/>
    </source>
</evidence>
<dbReference type="CDD" id="cd00342">
    <property type="entry name" value="gram_neg_porins"/>
    <property type="match status" value="1"/>
</dbReference>